<dbReference type="PROSITE" id="PS51662">
    <property type="entry name" value="BP_PHYTASE"/>
    <property type="match status" value="1"/>
</dbReference>
<comment type="caution">
    <text evidence="4">The sequence shown here is derived from an EMBL/GenBank/DDBJ whole genome shotgun (WGS) entry which is preliminary data.</text>
</comment>
<dbReference type="InterPro" id="IPR011042">
    <property type="entry name" value="6-blade_b-propeller_TolB-like"/>
</dbReference>
<feature type="chain" id="PRO_5004877743" evidence="2">
    <location>
        <begin position="24"/>
        <end position="434"/>
    </location>
</feature>
<proteinExistence type="predicted"/>
<dbReference type="Pfam" id="PF02333">
    <property type="entry name" value="Phytase"/>
    <property type="match status" value="2"/>
</dbReference>
<evidence type="ECO:0000313" key="4">
    <source>
        <dbReference type="EMBL" id="CCH75502.1"/>
    </source>
</evidence>
<feature type="compositionally biased region" description="Low complexity" evidence="1">
    <location>
        <begin position="51"/>
        <end position="60"/>
    </location>
</feature>
<dbReference type="SUPFAM" id="SSF50956">
    <property type="entry name" value="Thermostable phytase (3-phytase)"/>
    <property type="match status" value="1"/>
</dbReference>
<sequence length="434" mass="46208">MTTLRRMLPPLLLLSLAAPSAIAASDDEDRLPRGAVDTRVETPTLYDDDAGGNASGDDPAIWVHPSDSRRSIVIVTAKEGGLRVYDLRGRQLQKLAATPAPRPDGVPGRFNNVDIARGLMVGGKRTDVAVVSDRYNDQLRFFAINPAGAAATRQLREVTAPGVPFVFQHTRAGVDTEKTAYGLAVWQPTGGPTYVALTQEGTTRIATVRLTSSANGIGYTDSRHLPLPASFPLPNGTTWSVCNEPGTRPQLEGMAVDNARNVLYAAQEDVGLWRIPLPLYSGQPKLIDKVTDFGITDRWDEESEECVPVDPDQPATYAGHLLTADAEGVAIAHAGAGGQIVVSSQGDDRFAVYNLTGANRPLGSFRIRGIDGADNVNGSDGLDVVTVPVAGFPRGLLVSHDEPDSGPGVDSERDPTNFSYVQWGAVVDALALPR</sequence>
<dbReference type="EC" id="3.1.3.8" evidence="4"/>
<evidence type="ECO:0000256" key="2">
    <source>
        <dbReference type="SAM" id="SignalP"/>
    </source>
</evidence>
<organism evidence="4 5">
    <name type="scientific">Nostocoides australiense Ben110</name>
    <dbReference type="NCBI Taxonomy" id="1193182"/>
    <lineage>
        <taxon>Bacteria</taxon>
        <taxon>Bacillati</taxon>
        <taxon>Actinomycetota</taxon>
        <taxon>Actinomycetes</taxon>
        <taxon>Micrococcales</taxon>
        <taxon>Intrasporangiaceae</taxon>
        <taxon>Nostocoides</taxon>
    </lineage>
</organism>
<dbReference type="STRING" id="1193182.BN11_760003"/>
<dbReference type="Proteomes" id="UP000035763">
    <property type="component" value="Unassembled WGS sequence"/>
</dbReference>
<dbReference type="GO" id="GO:0016158">
    <property type="term" value="F:inositol hexakisphosphate 3-phosphatase activity"/>
    <property type="evidence" value="ECO:0007669"/>
    <property type="project" value="UniProtKB-EC"/>
</dbReference>
<feature type="domain" description="BPP" evidence="3">
    <location>
        <begin position="26"/>
        <end position="430"/>
    </location>
</feature>
<feature type="region of interest" description="Disordered" evidence="1">
    <location>
        <begin position="25"/>
        <end position="61"/>
    </location>
</feature>
<dbReference type="OrthoDB" id="8696437at2"/>
<name>W6K1Y0_9MICO</name>
<dbReference type="InterPro" id="IPR003431">
    <property type="entry name" value="B-propeller_Phytase"/>
</dbReference>
<feature type="compositionally biased region" description="Basic and acidic residues" evidence="1">
    <location>
        <begin position="30"/>
        <end position="40"/>
    </location>
</feature>
<keyword evidence="2" id="KW-0732">Signal</keyword>
<evidence type="ECO:0000313" key="5">
    <source>
        <dbReference type="Proteomes" id="UP000035763"/>
    </source>
</evidence>
<dbReference type="EMBL" id="CAJA01000503">
    <property type="protein sequence ID" value="CCH75502.1"/>
    <property type="molecule type" value="Genomic_DNA"/>
</dbReference>
<evidence type="ECO:0000256" key="1">
    <source>
        <dbReference type="SAM" id="MobiDB-lite"/>
    </source>
</evidence>
<dbReference type="AlphaFoldDB" id="W6K1Y0"/>
<gene>
    <name evidence="4" type="ORF">BN11_760003</name>
</gene>
<dbReference type="RefSeq" id="WP_053084024.1">
    <property type="nucleotide sequence ID" value="NZ_HG764815.1"/>
</dbReference>
<reference evidence="4 5" key="1">
    <citation type="journal article" date="2013" name="ISME J.">
        <title>A metabolic model for members of the genus Tetrasphaera involved in enhanced biological phosphorus removal.</title>
        <authorList>
            <person name="Kristiansen R."/>
            <person name="Nguyen H.T.T."/>
            <person name="Saunders A.M."/>
            <person name="Nielsen J.L."/>
            <person name="Wimmer R."/>
            <person name="Le V.Q."/>
            <person name="McIlroy S.J."/>
            <person name="Petrovski S."/>
            <person name="Seviour R.J."/>
            <person name="Calteau A."/>
            <person name="Nielsen K.L."/>
            <person name="Nielsen P.H."/>
        </authorList>
    </citation>
    <scope>NUCLEOTIDE SEQUENCE [LARGE SCALE GENOMIC DNA]</scope>
    <source>
        <strain evidence="4 5">Ben110</strain>
    </source>
</reference>
<feature type="signal peptide" evidence="2">
    <location>
        <begin position="1"/>
        <end position="23"/>
    </location>
</feature>
<keyword evidence="4" id="KW-0378">Hydrolase</keyword>
<protein>
    <submittedName>
        <fullName evidence="4">3-phytase</fullName>
        <ecNumber evidence="4">3.1.3.8</ecNumber>
    </submittedName>
</protein>
<accession>W6K1Y0</accession>
<keyword evidence="5" id="KW-1185">Reference proteome</keyword>
<evidence type="ECO:0000259" key="3">
    <source>
        <dbReference type="PROSITE" id="PS51662"/>
    </source>
</evidence>
<dbReference type="Gene3D" id="2.120.10.30">
    <property type="entry name" value="TolB, C-terminal domain"/>
    <property type="match status" value="1"/>
</dbReference>